<dbReference type="InterPro" id="IPR001216">
    <property type="entry name" value="P-phosphate_BS"/>
</dbReference>
<dbReference type="Proteomes" id="UP000294749">
    <property type="component" value="Unassembled WGS sequence"/>
</dbReference>
<comment type="similarity">
    <text evidence="3">Belongs to the cysteine synthase/cystathionine beta-synthase family. SbnA subfamily.</text>
</comment>
<comment type="pathway">
    <text evidence="2">Siderophore biosynthesis.</text>
</comment>
<dbReference type="InterPro" id="IPR001926">
    <property type="entry name" value="TrpB-like_PALP"/>
</dbReference>
<comment type="subunit">
    <text evidence="4">Homodimer.</text>
</comment>
<dbReference type="EC" id="2.5.1.140" evidence="5"/>
<dbReference type="CDD" id="cd01561">
    <property type="entry name" value="CBS_like"/>
    <property type="match status" value="1"/>
</dbReference>
<organism evidence="10 11">
    <name type="scientific">Maribacter spongiicola</name>
    <dbReference type="NCBI Taxonomy" id="1206753"/>
    <lineage>
        <taxon>Bacteria</taxon>
        <taxon>Pseudomonadati</taxon>
        <taxon>Bacteroidota</taxon>
        <taxon>Flavobacteriia</taxon>
        <taxon>Flavobacteriales</taxon>
        <taxon>Flavobacteriaceae</taxon>
        <taxon>Maribacter</taxon>
    </lineage>
</organism>
<dbReference type="PANTHER" id="PTHR10314">
    <property type="entry name" value="CYSTATHIONINE BETA-SYNTHASE"/>
    <property type="match status" value="1"/>
</dbReference>
<name>A0A4V3EQ45_9FLAO</name>
<evidence type="ECO:0000256" key="3">
    <source>
        <dbReference type="ARBA" id="ARBA00008519"/>
    </source>
</evidence>
<keyword evidence="8" id="KW-0663">Pyridoxal phosphate</keyword>
<evidence type="ECO:0000313" key="11">
    <source>
        <dbReference type="Proteomes" id="UP000294749"/>
    </source>
</evidence>
<evidence type="ECO:0000259" key="9">
    <source>
        <dbReference type="Pfam" id="PF00291"/>
    </source>
</evidence>
<reference evidence="10 11" key="1">
    <citation type="submission" date="2019-03" db="EMBL/GenBank/DDBJ databases">
        <title>Genomic Encyclopedia of Archaeal and Bacterial Type Strains, Phase II (KMG-II): from individual species to whole genera.</title>
        <authorList>
            <person name="Goeker M."/>
        </authorList>
    </citation>
    <scope>NUCLEOTIDE SEQUENCE [LARGE SCALE GENOMIC DNA]</scope>
    <source>
        <strain evidence="10 11">DSM 25233</strain>
    </source>
</reference>
<dbReference type="GO" id="GO:0016765">
    <property type="term" value="F:transferase activity, transferring alkyl or aryl (other than methyl) groups"/>
    <property type="evidence" value="ECO:0007669"/>
    <property type="project" value="UniProtKB-ARBA"/>
</dbReference>
<evidence type="ECO:0000256" key="5">
    <source>
        <dbReference type="ARBA" id="ARBA00012331"/>
    </source>
</evidence>
<evidence type="ECO:0000256" key="6">
    <source>
        <dbReference type="ARBA" id="ARBA00016985"/>
    </source>
</evidence>
<proteinExistence type="inferred from homology"/>
<dbReference type="InterPro" id="IPR023927">
    <property type="entry name" value="SbnA"/>
</dbReference>
<protein>
    <recommendedName>
        <fullName evidence="6">N-(2-amino-2-carboxyethyl)-L-glutamate synthase</fullName>
        <ecNumber evidence="5">2.5.1.140</ecNumber>
    </recommendedName>
</protein>
<evidence type="ECO:0000256" key="4">
    <source>
        <dbReference type="ARBA" id="ARBA00011738"/>
    </source>
</evidence>
<evidence type="ECO:0000256" key="2">
    <source>
        <dbReference type="ARBA" id="ARBA00004924"/>
    </source>
</evidence>
<evidence type="ECO:0000256" key="8">
    <source>
        <dbReference type="ARBA" id="ARBA00022898"/>
    </source>
</evidence>
<dbReference type="InterPro" id="IPR036052">
    <property type="entry name" value="TrpB-like_PALP_sf"/>
</dbReference>
<gene>
    <name evidence="10" type="ORF">CLV90_3295</name>
</gene>
<feature type="domain" description="Tryptophan synthase beta chain-like PALP" evidence="9">
    <location>
        <begin position="32"/>
        <end position="318"/>
    </location>
</feature>
<keyword evidence="11" id="KW-1185">Reference proteome</keyword>
<keyword evidence="7" id="KW-0808">Transferase</keyword>
<accession>A0A4V3EQ45</accession>
<dbReference type="PROSITE" id="PS00901">
    <property type="entry name" value="CYS_SYNTHASE"/>
    <property type="match status" value="1"/>
</dbReference>
<evidence type="ECO:0000313" key="10">
    <source>
        <dbReference type="EMBL" id="TDT40448.1"/>
    </source>
</evidence>
<comment type="caution">
    <text evidence="10">The sequence shown here is derived from an EMBL/GenBank/DDBJ whole genome shotgun (WGS) entry which is preliminary data.</text>
</comment>
<sequence length="353" mass="39032">MVMNNPYFFLDINRLKMITQNITHTISESIVDTVGNTPLVKLNKINRQANFNLYGKLEAANPAGSIKDRTSLFILQQALADGRIKKGDTVIESSSGNMAVGLAQACLYYGLKLIVVVDPKLNSHTEKILNTYGARIEKVTKPKENGGFLAARLERVQYLLISIPNSFWSNQYGNQDNPLTHHKTMTEMMDSLHGKLDYLFVATSTCGTLMGCADYIYENNFDTKIIAVDAVGSVLFGGPPLKRLIPGHGAGVPSQFLDTNKIHDHVYVDDVDCAKGCWSLLENESILCGGSSGGMISAVKKYSKHIEEGSNCALFLCDRGERYLDTIYNKEWLLHKLPESRNAFTPLGGWQVA</sequence>
<dbReference type="SUPFAM" id="SSF53686">
    <property type="entry name" value="Tryptophan synthase beta subunit-like PLP-dependent enzymes"/>
    <property type="match status" value="1"/>
</dbReference>
<dbReference type="InterPro" id="IPR050214">
    <property type="entry name" value="Cys_Synth/Cystath_Beta-Synth"/>
</dbReference>
<evidence type="ECO:0000256" key="7">
    <source>
        <dbReference type="ARBA" id="ARBA00022679"/>
    </source>
</evidence>
<dbReference type="AlphaFoldDB" id="A0A4V3EQ45"/>
<dbReference type="EMBL" id="SOAY01000014">
    <property type="protein sequence ID" value="TDT40448.1"/>
    <property type="molecule type" value="Genomic_DNA"/>
</dbReference>
<evidence type="ECO:0000256" key="1">
    <source>
        <dbReference type="ARBA" id="ARBA00001933"/>
    </source>
</evidence>
<dbReference type="GO" id="GO:0006535">
    <property type="term" value="P:cysteine biosynthetic process from serine"/>
    <property type="evidence" value="ECO:0007669"/>
    <property type="project" value="InterPro"/>
</dbReference>
<dbReference type="Pfam" id="PF00291">
    <property type="entry name" value="PALP"/>
    <property type="match status" value="1"/>
</dbReference>
<comment type="cofactor">
    <cofactor evidence="1">
        <name>pyridoxal 5'-phosphate</name>
        <dbReference type="ChEBI" id="CHEBI:597326"/>
    </cofactor>
</comment>
<dbReference type="Gene3D" id="3.40.50.1100">
    <property type="match status" value="2"/>
</dbReference>
<dbReference type="NCBIfam" id="TIGR03945">
    <property type="entry name" value="PLP_SbnA_fam"/>
    <property type="match status" value="1"/>
</dbReference>